<dbReference type="GO" id="GO:0004425">
    <property type="term" value="F:indole-3-glycerol-phosphate synthase activity"/>
    <property type="evidence" value="ECO:0007669"/>
    <property type="project" value="UniProtKB-EC"/>
</dbReference>
<dbReference type="RefSeq" id="WP_193539531.1">
    <property type="nucleotide sequence ID" value="NZ_JADCLJ010000024.1"/>
</dbReference>
<comment type="catalytic activity">
    <reaction evidence="1 8">
        <text>1-(2-carboxyphenylamino)-1-deoxy-D-ribulose 5-phosphate + H(+) = (1S,2R)-1-C-(indol-3-yl)glycerol 3-phosphate + CO2 + H2O</text>
        <dbReference type="Rhea" id="RHEA:23476"/>
        <dbReference type="ChEBI" id="CHEBI:15377"/>
        <dbReference type="ChEBI" id="CHEBI:15378"/>
        <dbReference type="ChEBI" id="CHEBI:16526"/>
        <dbReference type="ChEBI" id="CHEBI:58613"/>
        <dbReference type="ChEBI" id="CHEBI:58866"/>
        <dbReference type="EC" id="4.1.1.48"/>
    </reaction>
</comment>
<proteinExistence type="inferred from homology"/>
<dbReference type="CDD" id="cd00331">
    <property type="entry name" value="IGPS"/>
    <property type="match status" value="1"/>
</dbReference>
<keyword evidence="6 8" id="KW-0057">Aromatic amino acid biosynthesis</keyword>
<dbReference type="NCBIfam" id="NF001375">
    <property type="entry name" value="PRK00278.2-2"/>
    <property type="match status" value="1"/>
</dbReference>
<dbReference type="Gene3D" id="3.20.20.70">
    <property type="entry name" value="Aldolase class I"/>
    <property type="match status" value="1"/>
</dbReference>
<evidence type="ECO:0000256" key="1">
    <source>
        <dbReference type="ARBA" id="ARBA00001633"/>
    </source>
</evidence>
<sequence>MLTKIIETKYEEVKKIILPEYDIFDRKSLYKALHNSNREIGLIAEVKKASPSKGIIRQEFNPTQIALDYMNVHVDAMSVLTDELYFQGSSQYLRDIKELVDVPVLRKDFIVDSLQIEQSVRVGADAILLIGEVLEPTQLHEFYSEAYEKGLECLVEVHSYEILEKILKVFEPKILGVNNRNLKTFSTSILQTKELVTYIPPGSLLVSESGIHSHQDLLDVKGYGAKAVLVGEAFMKVEKPGDAVRELFGEKINDEG</sequence>
<dbReference type="PROSITE" id="PS00614">
    <property type="entry name" value="IGPS"/>
    <property type="match status" value="1"/>
</dbReference>
<evidence type="ECO:0000313" key="11">
    <source>
        <dbReference type="Proteomes" id="UP001516662"/>
    </source>
</evidence>
<dbReference type="InterPro" id="IPR001468">
    <property type="entry name" value="Indole-3-GlycerolPSynthase_CS"/>
</dbReference>
<evidence type="ECO:0000256" key="7">
    <source>
        <dbReference type="ARBA" id="ARBA00023239"/>
    </source>
</evidence>
<organism evidence="10 11">
    <name type="scientific">Litchfieldia luteola</name>
    <dbReference type="NCBI Taxonomy" id="682179"/>
    <lineage>
        <taxon>Bacteria</taxon>
        <taxon>Bacillati</taxon>
        <taxon>Bacillota</taxon>
        <taxon>Bacilli</taxon>
        <taxon>Bacillales</taxon>
        <taxon>Bacillaceae</taxon>
        <taxon>Litchfieldia</taxon>
    </lineage>
</organism>
<keyword evidence="5 8" id="KW-0822">Tryptophan biosynthesis</keyword>
<dbReference type="PANTHER" id="PTHR22854">
    <property type="entry name" value="TRYPTOPHAN BIOSYNTHESIS PROTEIN"/>
    <property type="match status" value="1"/>
</dbReference>
<feature type="domain" description="Indole-3-glycerol phosphate synthase" evidence="9">
    <location>
        <begin position="24"/>
        <end position="247"/>
    </location>
</feature>
<evidence type="ECO:0000256" key="4">
    <source>
        <dbReference type="ARBA" id="ARBA00022793"/>
    </source>
</evidence>
<evidence type="ECO:0000259" key="9">
    <source>
        <dbReference type="Pfam" id="PF00218"/>
    </source>
</evidence>
<dbReference type="EMBL" id="JADCLJ010000024">
    <property type="protein sequence ID" value="MBE4910280.1"/>
    <property type="molecule type" value="Genomic_DNA"/>
</dbReference>
<evidence type="ECO:0000256" key="3">
    <source>
        <dbReference type="ARBA" id="ARBA00022605"/>
    </source>
</evidence>
<keyword evidence="7 8" id="KW-0456">Lyase</keyword>
<dbReference type="EC" id="4.1.1.48" evidence="8"/>
<evidence type="ECO:0000313" key="10">
    <source>
        <dbReference type="EMBL" id="MBE4910280.1"/>
    </source>
</evidence>
<comment type="pathway">
    <text evidence="2 8">Amino-acid biosynthesis; L-tryptophan biosynthesis; L-tryptophan from chorismate: step 4/5.</text>
</comment>
<dbReference type="HAMAP" id="MF_00134_B">
    <property type="entry name" value="IGPS_B"/>
    <property type="match status" value="1"/>
</dbReference>
<evidence type="ECO:0000256" key="6">
    <source>
        <dbReference type="ARBA" id="ARBA00023141"/>
    </source>
</evidence>
<dbReference type="Proteomes" id="UP001516662">
    <property type="component" value="Unassembled WGS sequence"/>
</dbReference>
<keyword evidence="11" id="KW-1185">Reference proteome</keyword>
<protein>
    <recommendedName>
        <fullName evidence="8">Indole-3-glycerol phosphate synthase</fullName>
        <shortName evidence="8">IGPS</shortName>
        <ecNumber evidence="8">4.1.1.48</ecNumber>
    </recommendedName>
</protein>
<keyword evidence="3 8" id="KW-0028">Amino-acid biosynthesis</keyword>
<gene>
    <name evidence="8 10" type="primary">trpC</name>
    <name evidence="10" type="ORF">IMZ08_19770</name>
</gene>
<reference evidence="10 11" key="1">
    <citation type="submission" date="2020-10" db="EMBL/GenBank/DDBJ databases">
        <title>Bacillus sp. HD4P25, an endophyte from a halophyte.</title>
        <authorList>
            <person name="Sun J.-Q."/>
        </authorList>
    </citation>
    <scope>NUCLEOTIDE SEQUENCE [LARGE SCALE GENOMIC DNA]</scope>
    <source>
        <strain evidence="10 11">YIM 93174</strain>
    </source>
</reference>
<evidence type="ECO:0000256" key="2">
    <source>
        <dbReference type="ARBA" id="ARBA00004696"/>
    </source>
</evidence>
<dbReference type="Pfam" id="PF00218">
    <property type="entry name" value="IGPS"/>
    <property type="match status" value="1"/>
</dbReference>
<evidence type="ECO:0000256" key="5">
    <source>
        <dbReference type="ARBA" id="ARBA00022822"/>
    </source>
</evidence>
<keyword evidence="4 8" id="KW-0210">Decarboxylase</keyword>
<dbReference type="InterPro" id="IPR011060">
    <property type="entry name" value="RibuloseP-bd_barrel"/>
</dbReference>
<dbReference type="InterPro" id="IPR013785">
    <property type="entry name" value="Aldolase_TIM"/>
</dbReference>
<comment type="caution">
    <text evidence="10">The sequence shown here is derived from an EMBL/GenBank/DDBJ whole genome shotgun (WGS) entry which is preliminary data.</text>
</comment>
<dbReference type="InterPro" id="IPR045186">
    <property type="entry name" value="Indole-3-glycerol_P_synth"/>
</dbReference>
<dbReference type="InterPro" id="IPR013798">
    <property type="entry name" value="Indole-3-glycerol_P_synth_dom"/>
</dbReference>
<dbReference type="SUPFAM" id="SSF51366">
    <property type="entry name" value="Ribulose-phoshate binding barrel"/>
    <property type="match status" value="1"/>
</dbReference>
<comment type="similarity">
    <text evidence="8">Belongs to the TrpC family.</text>
</comment>
<dbReference type="NCBIfam" id="NF001377">
    <property type="entry name" value="PRK00278.2-4"/>
    <property type="match status" value="1"/>
</dbReference>
<dbReference type="PANTHER" id="PTHR22854:SF2">
    <property type="entry name" value="INDOLE-3-GLYCEROL-PHOSPHATE SYNTHASE"/>
    <property type="match status" value="1"/>
</dbReference>
<evidence type="ECO:0000256" key="8">
    <source>
        <dbReference type="HAMAP-Rule" id="MF_00134"/>
    </source>
</evidence>
<accession>A0ABR9QP44</accession>
<name>A0ABR9QP44_9BACI</name>